<dbReference type="OrthoDB" id="9810507at2"/>
<comment type="function">
    <text evidence="1">Binds mRNA; thus facilitating recognition of the initiation point. It is needed to translate mRNA with a short Shine-Dalgarno (SD) purine-rich sequence.</text>
</comment>
<evidence type="ECO:0000256" key="1">
    <source>
        <dbReference type="ARBA" id="ARBA00025604"/>
    </source>
</evidence>
<evidence type="ECO:0000256" key="2">
    <source>
        <dbReference type="SAM" id="MobiDB-lite"/>
    </source>
</evidence>
<proteinExistence type="predicted"/>
<dbReference type="GO" id="GO:0003735">
    <property type="term" value="F:structural constituent of ribosome"/>
    <property type="evidence" value="ECO:0007669"/>
    <property type="project" value="TreeGrafter"/>
</dbReference>
<dbReference type="FunFam" id="2.40.50.140:FF:000103">
    <property type="entry name" value="protein RRP5 homolog"/>
    <property type="match status" value="1"/>
</dbReference>
<dbReference type="GO" id="GO:0006412">
    <property type="term" value="P:translation"/>
    <property type="evidence" value="ECO:0007669"/>
    <property type="project" value="TreeGrafter"/>
</dbReference>
<protein>
    <submittedName>
        <fullName evidence="4">S1 RNA binding domain protein</fullName>
    </submittedName>
</protein>
<dbReference type="Proteomes" id="UP000062160">
    <property type="component" value="Unassembled WGS sequence"/>
</dbReference>
<feature type="region of interest" description="Disordered" evidence="2">
    <location>
        <begin position="112"/>
        <end position="131"/>
    </location>
</feature>
<dbReference type="STRING" id="224999.GCA_001485475_00714"/>
<keyword evidence="5" id="KW-1185">Reference proteome</keyword>
<accession>A0A0U9HFP6</accession>
<dbReference type="GO" id="GO:0003729">
    <property type="term" value="F:mRNA binding"/>
    <property type="evidence" value="ECO:0007669"/>
    <property type="project" value="TreeGrafter"/>
</dbReference>
<dbReference type="Gene3D" id="2.40.50.140">
    <property type="entry name" value="Nucleic acid-binding proteins"/>
    <property type="match status" value="1"/>
</dbReference>
<dbReference type="SUPFAM" id="SSF50249">
    <property type="entry name" value="Nucleic acid-binding proteins"/>
    <property type="match status" value="1"/>
</dbReference>
<dbReference type="InterPro" id="IPR050437">
    <property type="entry name" value="Ribos_protein_bS1-like"/>
</dbReference>
<dbReference type="EMBL" id="DF977000">
    <property type="protein sequence ID" value="GAQ24708.1"/>
    <property type="molecule type" value="Genomic_DNA"/>
</dbReference>
<evidence type="ECO:0000313" key="5">
    <source>
        <dbReference type="Proteomes" id="UP000062160"/>
    </source>
</evidence>
<dbReference type="PANTHER" id="PTHR10724">
    <property type="entry name" value="30S RIBOSOMAL PROTEIN S1"/>
    <property type="match status" value="1"/>
</dbReference>
<dbReference type="RefSeq" id="WP_059031786.1">
    <property type="nucleotide sequence ID" value="NZ_BSDN01000003.1"/>
</dbReference>
<sequence length="131" mass="14537">MPVEVGQIVEGKVTGITKFGAFVELSDGVTGLVHISEVADSFVKDVNDFLKQNDVVKVKVISISPDGKISLSIRKTKESSNNSHRKPKQEELSFEDKLSKFLKDSEERLLDIKKNNESKRGSGSYGKRKVL</sequence>
<dbReference type="SMART" id="SM00316">
    <property type="entry name" value="S1"/>
    <property type="match status" value="1"/>
</dbReference>
<dbReference type="PROSITE" id="PS50126">
    <property type="entry name" value="S1"/>
    <property type="match status" value="1"/>
</dbReference>
<gene>
    <name evidence="4" type="ORF">TSYNT_687</name>
</gene>
<organism evidence="4">
    <name type="scientific">Tepidanaerobacter syntrophicus</name>
    <dbReference type="NCBI Taxonomy" id="224999"/>
    <lineage>
        <taxon>Bacteria</taxon>
        <taxon>Bacillati</taxon>
        <taxon>Bacillota</taxon>
        <taxon>Clostridia</taxon>
        <taxon>Thermosediminibacterales</taxon>
        <taxon>Tepidanaerobacteraceae</taxon>
        <taxon>Tepidanaerobacter</taxon>
    </lineage>
</organism>
<evidence type="ECO:0000313" key="4">
    <source>
        <dbReference type="EMBL" id="GAQ24708.1"/>
    </source>
</evidence>
<name>A0A0U9HFP6_9FIRM</name>
<dbReference type="Pfam" id="PF00575">
    <property type="entry name" value="S1"/>
    <property type="match status" value="1"/>
</dbReference>
<reference evidence="4" key="1">
    <citation type="journal article" date="2016" name="Genome Announc.">
        <title>Draft Genome Sequence of the Syntrophic Lactate-Degrading Bacterium Tepidanaerobacter syntrophicus JLT.</title>
        <authorList>
            <person name="Matsuura N."/>
            <person name="Ohashi A."/>
            <person name="Tourlousse D.M."/>
            <person name="Sekiguchi Y."/>
        </authorList>
    </citation>
    <scope>NUCLEOTIDE SEQUENCE [LARGE SCALE GENOMIC DNA]</scope>
    <source>
        <strain evidence="4">JL</strain>
    </source>
</reference>
<evidence type="ECO:0000259" key="3">
    <source>
        <dbReference type="PROSITE" id="PS50126"/>
    </source>
</evidence>
<feature type="domain" description="S1 motif" evidence="3">
    <location>
        <begin position="6"/>
        <end position="74"/>
    </location>
</feature>
<dbReference type="InterPro" id="IPR012340">
    <property type="entry name" value="NA-bd_OB-fold"/>
</dbReference>
<dbReference type="InterPro" id="IPR003029">
    <property type="entry name" value="S1_domain"/>
</dbReference>
<dbReference type="AlphaFoldDB" id="A0A0U9HFP6"/>